<dbReference type="EMBL" id="JARAOO010000014">
    <property type="protein sequence ID" value="KAJ7943947.1"/>
    <property type="molecule type" value="Genomic_DNA"/>
</dbReference>
<dbReference type="GO" id="GO:0036377">
    <property type="term" value="P:arbuscular mycorrhizal association"/>
    <property type="evidence" value="ECO:0007669"/>
    <property type="project" value="InterPro"/>
</dbReference>
<keyword evidence="1" id="KW-0175">Coiled coil</keyword>
<organism evidence="3 4">
    <name type="scientific">Quillaja saponaria</name>
    <name type="common">Soap bark tree</name>
    <dbReference type="NCBI Taxonomy" id="32244"/>
    <lineage>
        <taxon>Eukaryota</taxon>
        <taxon>Viridiplantae</taxon>
        <taxon>Streptophyta</taxon>
        <taxon>Embryophyta</taxon>
        <taxon>Tracheophyta</taxon>
        <taxon>Spermatophyta</taxon>
        <taxon>Magnoliopsida</taxon>
        <taxon>eudicotyledons</taxon>
        <taxon>Gunneridae</taxon>
        <taxon>Pentapetalae</taxon>
        <taxon>rosids</taxon>
        <taxon>fabids</taxon>
        <taxon>Fabales</taxon>
        <taxon>Quillajaceae</taxon>
        <taxon>Quillaja</taxon>
    </lineage>
</organism>
<dbReference type="GO" id="GO:0043565">
    <property type="term" value="F:sequence-specific DNA binding"/>
    <property type="evidence" value="ECO:0007669"/>
    <property type="project" value="InterPro"/>
</dbReference>
<protein>
    <submittedName>
        <fullName evidence="3">Protein CYCLOPS</fullName>
    </submittedName>
</protein>
<feature type="region of interest" description="Disordered" evidence="2">
    <location>
        <begin position="421"/>
        <end position="448"/>
    </location>
</feature>
<dbReference type="Proteomes" id="UP001163823">
    <property type="component" value="Chromosome 14"/>
</dbReference>
<dbReference type="AlphaFoldDB" id="A0AAD7P6J5"/>
<name>A0AAD7P6J5_QUISA</name>
<evidence type="ECO:0000256" key="2">
    <source>
        <dbReference type="SAM" id="MobiDB-lite"/>
    </source>
</evidence>
<accession>A0AAD7P6J5</accession>
<keyword evidence="4" id="KW-1185">Reference proteome</keyword>
<feature type="coiled-coil region" evidence="1">
    <location>
        <begin position="455"/>
        <end position="517"/>
    </location>
</feature>
<evidence type="ECO:0000313" key="4">
    <source>
        <dbReference type="Proteomes" id="UP001163823"/>
    </source>
</evidence>
<dbReference type="InterPro" id="IPR040036">
    <property type="entry name" value="CYCLOPS"/>
</dbReference>
<gene>
    <name evidence="3" type="ORF">O6P43_033423</name>
</gene>
<dbReference type="PANTHER" id="PTHR36890:SF1">
    <property type="entry name" value="PROTEIN CYCLOPS"/>
    <property type="match status" value="1"/>
</dbReference>
<evidence type="ECO:0000256" key="1">
    <source>
        <dbReference type="SAM" id="Coils"/>
    </source>
</evidence>
<proteinExistence type="predicted"/>
<reference evidence="3" key="1">
    <citation type="journal article" date="2023" name="Science">
        <title>Elucidation of the pathway for biosynthesis of saponin adjuvants from the soapbark tree.</title>
        <authorList>
            <person name="Reed J."/>
            <person name="Orme A."/>
            <person name="El-Demerdash A."/>
            <person name="Owen C."/>
            <person name="Martin L.B.B."/>
            <person name="Misra R.C."/>
            <person name="Kikuchi S."/>
            <person name="Rejzek M."/>
            <person name="Martin A.C."/>
            <person name="Harkess A."/>
            <person name="Leebens-Mack J."/>
            <person name="Louveau T."/>
            <person name="Stephenson M.J."/>
            <person name="Osbourn A."/>
        </authorList>
    </citation>
    <scope>NUCLEOTIDE SEQUENCE</scope>
    <source>
        <strain evidence="3">S10</strain>
    </source>
</reference>
<sequence>MEMEDRWFSDFYRNSSEELFLKTMMENPVGMPVPSMERLGFKSVPQNFRTDSEELFKHWLTNGELQSYNASSIGHSSRPSQRRSNELAILSNQQHVGLLSQKRSTDKLYTKSNSAADDVSGDFNQYPIRDAVDRELQASNLFLAKAWFLSDQPMTRSRSSELRRMYAATQNAPTPLGMEALHNGPQHGVNTLKQEFSDINGFNHLSTCEIPNQRGTFLSPSNSSSSTFNIPQMGDVDKVSSCVSMLRGTLEHKKLSFKVENEAFQDSSNDLYAAQEVMANTSFIEGEGNQIYQNSRTFQDASVKDHGFVQRVEGSLDADLEGFVNLINPIHPRTASREPSLSESSAAAPGVSSGFDACDGPSNSSQTLTNCESSCRKLGASRSSENGYKVKDFRGRIMDNLKDDRKRGSLDRYGSVTSAVSVDKGDATKKSRVERSRKMAEAKERNLTPSVPSDMQAVLKRCENLEKEVRSLKLNLSFMNRKDSEQTKQIEELQKQNEDMLDEKDRLLEEVGRMLSETGKI</sequence>
<dbReference type="GO" id="GO:0005634">
    <property type="term" value="C:nucleus"/>
    <property type="evidence" value="ECO:0007669"/>
    <property type="project" value="InterPro"/>
</dbReference>
<dbReference type="KEGG" id="qsa:O6P43_033423"/>
<comment type="caution">
    <text evidence="3">The sequence shown here is derived from an EMBL/GenBank/DDBJ whole genome shotgun (WGS) entry which is preliminary data.</text>
</comment>
<evidence type="ECO:0000313" key="3">
    <source>
        <dbReference type="EMBL" id="KAJ7943947.1"/>
    </source>
</evidence>
<feature type="compositionally biased region" description="Basic and acidic residues" evidence="2">
    <location>
        <begin position="423"/>
        <end position="446"/>
    </location>
</feature>
<dbReference type="PANTHER" id="PTHR36890">
    <property type="entry name" value="PROTEIN CYCLOPS"/>
    <property type="match status" value="1"/>
</dbReference>